<name>A0AAQ3MW49_VIGMU</name>
<dbReference type="EMBL" id="CP144692">
    <property type="protein sequence ID" value="WVY97784.1"/>
    <property type="molecule type" value="Genomic_DNA"/>
</dbReference>
<protein>
    <submittedName>
        <fullName evidence="1">Uncharacterized protein</fullName>
    </submittedName>
</protein>
<organism evidence="1 2">
    <name type="scientific">Vigna mungo</name>
    <name type="common">Black gram</name>
    <name type="synonym">Phaseolus mungo</name>
    <dbReference type="NCBI Taxonomy" id="3915"/>
    <lineage>
        <taxon>Eukaryota</taxon>
        <taxon>Viridiplantae</taxon>
        <taxon>Streptophyta</taxon>
        <taxon>Embryophyta</taxon>
        <taxon>Tracheophyta</taxon>
        <taxon>Spermatophyta</taxon>
        <taxon>Magnoliopsida</taxon>
        <taxon>eudicotyledons</taxon>
        <taxon>Gunneridae</taxon>
        <taxon>Pentapetalae</taxon>
        <taxon>rosids</taxon>
        <taxon>fabids</taxon>
        <taxon>Fabales</taxon>
        <taxon>Fabaceae</taxon>
        <taxon>Papilionoideae</taxon>
        <taxon>50 kb inversion clade</taxon>
        <taxon>NPAAA clade</taxon>
        <taxon>indigoferoid/millettioid clade</taxon>
        <taxon>Phaseoleae</taxon>
        <taxon>Vigna</taxon>
    </lineage>
</organism>
<accession>A0AAQ3MW49</accession>
<reference evidence="1 2" key="1">
    <citation type="journal article" date="2023" name="Life. Sci Alliance">
        <title>Evolutionary insights into 3D genome organization and epigenetic landscape of Vigna mungo.</title>
        <authorList>
            <person name="Junaid A."/>
            <person name="Singh B."/>
            <person name="Bhatia S."/>
        </authorList>
    </citation>
    <scope>NUCLEOTIDE SEQUENCE [LARGE SCALE GENOMIC DNA]</scope>
    <source>
        <strain evidence="1">Urdbean</strain>
    </source>
</reference>
<gene>
    <name evidence="1" type="ORF">V8G54_029935</name>
</gene>
<sequence>MAGNILIERQRAHIHPCFWNYKRGFPVSQSNFVTEFSSTIRGDIVGKRRRRMRIKLRDVKGSIVAKKRANIEGHNHEKQSSHYYLPRFGIEGRTQCKTPHCCCPFSFSFFFFFTLSVGFPSNACENGKR</sequence>
<evidence type="ECO:0000313" key="2">
    <source>
        <dbReference type="Proteomes" id="UP001374535"/>
    </source>
</evidence>
<dbReference type="AlphaFoldDB" id="A0AAQ3MW49"/>
<proteinExistence type="predicted"/>
<keyword evidence="2" id="KW-1185">Reference proteome</keyword>
<dbReference type="Proteomes" id="UP001374535">
    <property type="component" value="Chromosome 9"/>
</dbReference>
<evidence type="ECO:0000313" key="1">
    <source>
        <dbReference type="EMBL" id="WVY97784.1"/>
    </source>
</evidence>